<accession>A0A7X6RJJ8</accession>
<dbReference type="AlphaFoldDB" id="A0A7X6RJJ8"/>
<dbReference type="Proteomes" id="UP000523447">
    <property type="component" value="Unassembled WGS sequence"/>
</dbReference>
<protein>
    <submittedName>
        <fullName evidence="2">Uncharacterized protein</fullName>
    </submittedName>
</protein>
<evidence type="ECO:0000313" key="2">
    <source>
        <dbReference type="EMBL" id="NKY87664.1"/>
    </source>
</evidence>
<comment type="caution">
    <text evidence="2">The sequence shown here is derived from an EMBL/GenBank/DDBJ whole genome shotgun (WGS) entry which is preliminary data.</text>
</comment>
<dbReference type="RefSeq" id="WP_157171528.1">
    <property type="nucleotide sequence ID" value="NZ_CAWPHS010000013.1"/>
</dbReference>
<feature type="compositionally biased region" description="Low complexity" evidence="1">
    <location>
        <begin position="1"/>
        <end position="13"/>
    </location>
</feature>
<evidence type="ECO:0000256" key="1">
    <source>
        <dbReference type="SAM" id="MobiDB-lite"/>
    </source>
</evidence>
<gene>
    <name evidence="2" type="ORF">HGA07_18755</name>
</gene>
<sequence length="50" mass="5075">MDAGNSGIPGSSGDPDDDHPNPVGDTVLGLLRAVLGRFGRVGSSLAERLK</sequence>
<reference evidence="2 3" key="1">
    <citation type="submission" date="2020-04" db="EMBL/GenBank/DDBJ databases">
        <title>MicrobeNet Type strains.</title>
        <authorList>
            <person name="Nicholson A.C."/>
        </authorList>
    </citation>
    <scope>NUCLEOTIDE SEQUENCE [LARGE SCALE GENOMIC DNA]</scope>
    <source>
        <strain evidence="2 3">DSM 44445</strain>
    </source>
</reference>
<keyword evidence="3" id="KW-1185">Reference proteome</keyword>
<name>A0A7X6RJJ8_9NOCA</name>
<dbReference type="EMBL" id="JAAXPE010000020">
    <property type="protein sequence ID" value="NKY87664.1"/>
    <property type="molecule type" value="Genomic_DNA"/>
</dbReference>
<evidence type="ECO:0000313" key="3">
    <source>
        <dbReference type="Proteomes" id="UP000523447"/>
    </source>
</evidence>
<proteinExistence type="predicted"/>
<feature type="region of interest" description="Disordered" evidence="1">
    <location>
        <begin position="1"/>
        <end position="25"/>
    </location>
</feature>
<organism evidence="2 3">
    <name type="scientific">Nocardia veterana</name>
    <dbReference type="NCBI Taxonomy" id="132249"/>
    <lineage>
        <taxon>Bacteria</taxon>
        <taxon>Bacillati</taxon>
        <taxon>Actinomycetota</taxon>
        <taxon>Actinomycetes</taxon>
        <taxon>Mycobacteriales</taxon>
        <taxon>Nocardiaceae</taxon>
        <taxon>Nocardia</taxon>
    </lineage>
</organism>